<dbReference type="AlphaFoldDB" id="A0A7C8I645"/>
<feature type="region of interest" description="Disordered" evidence="1">
    <location>
        <begin position="141"/>
        <end position="163"/>
    </location>
</feature>
<sequence>MRLSSSTALGVAASVLCLEQAELLGRDYHVHPSCSLKTGWDEDWALAMEGFEEARKWVDNPDDDFEDVGFRTFRIWPDKEPEKWKKIKEPFDNILAWTVAEKKEDQFETLKASEIRVMCDNGAGGFRFLVWPTQADHYERSVIPNTGSSGPLADKFNGDGRFRKRLPQTSMRKREESPFGRAEGGIWTDIKNYQPANAPPCLVTKEEEAAAKEQGGNALPPVGRVLPLPPCSGNNITRCIEEKSAPILNSASTLSLCDRLFEKGQDGNTLYYTAGDLALTSRDWSGYDIQELASARAFTMIHEMMHVARPVHEKLDANGKLVPDTTRLPGIIDTRGAKSYLFTEFADMKYEEAIINAQNYGT</sequence>
<evidence type="ECO:0008006" key="4">
    <source>
        <dbReference type="Google" id="ProtNLM"/>
    </source>
</evidence>
<name>A0A7C8I645_9PLEO</name>
<organism evidence="2 3">
    <name type="scientific">Massariosphaeria phaeospora</name>
    <dbReference type="NCBI Taxonomy" id="100035"/>
    <lineage>
        <taxon>Eukaryota</taxon>
        <taxon>Fungi</taxon>
        <taxon>Dikarya</taxon>
        <taxon>Ascomycota</taxon>
        <taxon>Pezizomycotina</taxon>
        <taxon>Dothideomycetes</taxon>
        <taxon>Pleosporomycetidae</taxon>
        <taxon>Pleosporales</taxon>
        <taxon>Pleosporales incertae sedis</taxon>
        <taxon>Massariosphaeria</taxon>
    </lineage>
</organism>
<protein>
    <recommendedName>
        <fullName evidence="4">Lysine-specific metallo-endopeptidase domain-containing protein</fullName>
    </recommendedName>
</protein>
<dbReference type="EMBL" id="JAADJZ010000011">
    <property type="protein sequence ID" value="KAF2871748.1"/>
    <property type="molecule type" value="Genomic_DNA"/>
</dbReference>
<dbReference type="Proteomes" id="UP000481861">
    <property type="component" value="Unassembled WGS sequence"/>
</dbReference>
<reference evidence="2 3" key="1">
    <citation type="submission" date="2020-01" db="EMBL/GenBank/DDBJ databases">
        <authorList>
            <consortium name="DOE Joint Genome Institute"/>
            <person name="Haridas S."/>
            <person name="Albert R."/>
            <person name="Binder M."/>
            <person name="Bloem J."/>
            <person name="Labutti K."/>
            <person name="Salamov A."/>
            <person name="Andreopoulos B."/>
            <person name="Baker S.E."/>
            <person name="Barry K."/>
            <person name="Bills G."/>
            <person name="Bluhm B.H."/>
            <person name="Cannon C."/>
            <person name="Castanera R."/>
            <person name="Culley D.E."/>
            <person name="Daum C."/>
            <person name="Ezra D."/>
            <person name="Gonzalez J.B."/>
            <person name="Henrissat B."/>
            <person name="Kuo A."/>
            <person name="Liang C."/>
            <person name="Lipzen A."/>
            <person name="Lutzoni F."/>
            <person name="Magnuson J."/>
            <person name="Mondo S."/>
            <person name="Nolan M."/>
            <person name="Ohm R."/>
            <person name="Pangilinan J."/>
            <person name="Park H.-J.H."/>
            <person name="Ramirez L."/>
            <person name="Alfaro M."/>
            <person name="Sun H."/>
            <person name="Tritt A."/>
            <person name="Yoshinaga Y."/>
            <person name="Zwiers L.-H.L."/>
            <person name="Turgeon B.G."/>
            <person name="Goodwin S.B."/>
            <person name="Spatafora J.W."/>
            <person name="Crous P.W."/>
            <person name="Grigoriev I.V."/>
        </authorList>
    </citation>
    <scope>NUCLEOTIDE SEQUENCE [LARGE SCALE GENOMIC DNA]</scope>
    <source>
        <strain evidence="2 3">CBS 611.86</strain>
    </source>
</reference>
<dbReference type="GO" id="GO:0008237">
    <property type="term" value="F:metallopeptidase activity"/>
    <property type="evidence" value="ECO:0007669"/>
    <property type="project" value="InterPro"/>
</dbReference>
<dbReference type="Gene3D" id="3.40.390.10">
    <property type="entry name" value="Collagenase (Catalytic Domain)"/>
    <property type="match status" value="1"/>
</dbReference>
<evidence type="ECO:0000313" key="2">
    <source>
        <dbReference type="EMBL" id="KAF2871748.1"/>
    </source>
</evidence>
<proteinExistence type="predicted"/>
<keyword evidence="3" id="KW-1185">Reference proteome</keyword>
<accession>A0A7C8I645</accession>
<evidence type="ECO:0000313" key="3">
    <source>
        <dbReference type="Proteomes" id="UP000481861"/>
    </source>
</evidence>
<gene>
    <name evidence="2" type="ORF">BDV95DRAFT_594808</name>
</gene>
<dbReference type="InterPro" id="IPR024079">
    <property type="entry name" value="MetalloPept_cat_dom_sf"/>
</dbReference>
<evidence type="ECO:0000256" key="1">
    <source>
        <dbReference type="SAM" id="MobiDB-lite"/>
    </source>
</evidence>
<comment type="caution">
    <text evidence="2">The sequence shown here is derived from an EMBL/GenBank/DDBJ whole genome shotgun (WGS) entry which is preliminary data.</text>
</comment>